<dbReference type="GeneID" id="93645468"/>
<dbReference type="InterPro" id="IPR020393">
    <property type="entry name" value="Uncharacterised_YusU"/>
</dbReference>
<accession>A0A0B6AFC1</accession>
<dbReference type="KEGG" id="bmeg:BG04_2000"/>
<evidence type="ECO:0000313" key="1">
    <source>
        <dbReference type="EMBL" id="AJI23590.1"/>
    </source>
</evidence>
<reference evidence="1 2" key="1">
    <citation type="journal article" date="2015" name="Genome Announc.">
        <title>Complete genome sequences for 35 biothreat assay-relevant bacillus species.</title>
        <authorList>
            <person name="Johnson S.L."/>
            <person name="Daligault H.E."/>
            <person name="Davenport K.W."/>
            <person name="Jaissle J."/>
            <person name="Frey K.G."/>
            <person name="Ladner J.T."/>
            <person name="Broomall S.M."/>
            <person name="Bishop-Lilly K.A."/>
            <person name="Bruce D.C."/>
            <person name="Gibbons H.S."/>
            <person name="Coyne S.R."/>
            <person name="Lo C.C."/>
            <person name="Meincke L."/>
            <person name="Munk A.C."/>
            <person name="Koroleva G.I."/>
            <person name="Rosenzweig C.N."/>
            <person name="Palacios G.F."/>
            <person name="Redden C.L."/>
            <person name="Minogue T.D."/>
            <person name="Chain P.S."/>
        </authorList>
    </citation>
    <scope>NUCLEOTIDE SEQUENCE [LARGE SCALE GENOMIC DNA]</scope>
    <source>
        <strain evidence="2">ATCC 14581 / DSM 32 / JCM 2506 / NBRC 15308 / NCIMB 9376 / NCTC 10342 / NRRL B-14308 / VKM B-512</strain>
    </source>
</reference>
<evidence type="ECO:0008006" key="3">
    <source>
        <dbReference type="Google" id="ProtNLM"/>
    </source>
</evidence>
<dbReference type="HOGENOM" id="CLU_168784_0_0_9"/>
<protein>
    <recommendedName>
        <fullName evidence="3">DUF2573 domain-containing protein</fullName>
    </recommendedName>
</protein>
<dbReference type="EMBL" id="CP009920">
    <property type="protein sequence ID" value="AJI23590.1"/>
    <property type="molecule type" value="Genomic_DNA"/>
</dbReference>
<dbReference type="Proteomes" id="UP000031829">
    <property type="component" value="Chromosome"/>
</dbReference>
<sequence>MSKTFQEQFDGLIEKYTELMVGQSDEQLQEKVKMWALYNHISKSMPPLTKHWNQLYPEAKAEMVEIVKEIKELNEAHRASQRKPE</sequence>
<evidence type="ECO:0000313" key="2">
    <source>
        <dbReference type="Proteomes" id="UP000031829"/>
    </source>
</evidence>
<dbReference type="Pfam" id="PF10835">
    <property type="entry name" value="DUF2573"/>
    <property type="match status" value="1"/>
</dbReference>
<name>A0A0B6AFC1_PRIM2</name>
<organism evidence="1 2">
    <name type="scientific">Priestia megaterium (strain ATCC 14581 / DSM 32 / CCUG 1817 / JCM 2506 / NBRC 15308 / NCIMB 9376 / NCTC 10342 / NRRL B-14308 / VKM B-512 / Ford 19)</name>
    <name type="common">Bacillus megaterium</name>
    <dbReference type="NCBI Taxonomy" id="1348623"/>
    <lineage>
        <taxon>Bacteria</taxon>
        <taxon>Bacillati</taxon>
        <taxon>Bacillota</taxon>
        <taxon>Bacilli</taxon>
        <taxon>Bacillales</taxon>
        <taxon>Bacillaceae</taxon>
        <taxon>Priestia</taxon>
    </lineage>
</organism>
<gene>
    <name evidence="1" type="ORF">BG04_2000</name>
</gene>
<dbReference type="RefSeq" id="WP_013059662.1">
    <property type="nucleotide sequence ID" value="NZ_BCVB01000009.1"/>
</dbReference>
<proteinExistence type="predicted"/>
<dbReference type="AlphaFoldDB" id="A0A0B6AFC1"/>